<evidence type="ECO:0000256" key="5">
    <source>
        <dbReference type="ARBA" id="ARBA00023163"/>
    </source>
</evidence>
<keyword evidence="5" id="KW-0804">Transcription</keyword>
<dbReference type="SUPFAM" id="SSF46894">
    <property type="entry name" value="C-terminal effector domain of the bipartite response regulators"/>
    <property type="match status" value="1"/>
</dbReference>
<feature type="modified residue" description="4-aspartylphosphate" evidence="6">
    <location>
        <position position="55"/>
    </location>
</feature>
<dbReference type="GO" id="GO:0032993">
    <property type="term" value="C:protein-DNA complex"/>
    <property type="evidence" value="ECO:0007669"/>
    <property type="project" value="TreeGrafter"/>
</dbReference>
<organism evidence="10 11">
    <name type="scientific">Halarcobacter ebronensis</name>
    <dbReference type="NCBI Taxonomy" id="1462615"/>
    <lineage>
        <taxon>Bacteria</taxon>
        <taxon>Pseudomonadati</taxon>
        <taxon>Campylobacterota</taxon>
        <taxon>Epsilonproteobacteria</taxon>
        <taxon>Campylobacterales</taxon>
        <taxon>Arcobacteraceae</taxon>
        <taxon>Halarcobacter</taxon>
    </lineage>
</organism>
<feature type="DNA-binding region" description="OmpR/PhoB-type" evidence="7">
    <location>
        <begin position="133"/>
        <end position="227"/>
    </location>
</feature>
<dbReference type="InterPro" id="IPR001789">
    <property type="entry name" value="Sig_transdc_resp-reg_receiver"/>
</dbReference>
<evidence type="ECO:0000259" key="9">
    <source>
        <dbReference type="PROSITE" id="PS51755"/>
    </source>
</evidence>
<dbReference type="Gene3D" id="3.40.50.2300">
    <property type="match status" value="1"/>
</dbReference>
<dbReference type="Gene3D" id="1.10.10.10">
    <property type="entry name" value="Winged helix-like DNA-binding domain superfamily/Winged helix DNA-binding domain"/>
    <property type="match status" value="1"/>
</dbReference>
<evidence type="ECO:0000256" key="2">
    <source>
        <dbReference type="ARBA" id="ARBA00023012"/>
    </source>
</evidence>
<dbReference type="InterPro" id="IPR039420">
    <property type="entry name" value="WalR-like"/>
</dbReference>
<dbReference type="InterPro" id="IPR001867">
    <property type="entry name" value="OmpR/PhoB-type_DNA-bd"/>
</dbReference>
<dbReference type="InterPro" id="IPR016032">
    <property type="entry name" value="Sig_transdc_resp-reg_C-effctor"/>
</dbReference>
<dbReference type="CDD" id="cd17534">
    <property type="entry name" value="REC_DC-like"/>
    <property type="match status" value="1"/>
</dbReference>
<dbReference type="PROSITE" id="PS50110">
    <property type="entry name" value="RESPONSE_REGULATORY"/>
    <property type="match status" value="1"/>
</dbReference>
<sequence>MKKAKILIVEDETIVALDIKSALLHLGYEVTQCVRSYNKALESVMANKPDIILMDIHLFGDKDGIETAIAIQKIENIPIIYLTAYSDEKTISRAIETNPISYLIKPFKRDELNSTIRLGLYKLNKSNRCNIETKCVNLGFNYFFDLNNEILYYENIPIKLSQNEKKLLTLLVEAKGSLISFSEIEYYIWPDCAVSSSALRTLIYRLRGKLEYKIIETVPSLGCKLTPLF</sequence>
<evidence type="ECO:0000256" key="1">
    <source>
        <dbReference type="ARBA" id="ARBA00022553"/>
    </source>
</evidence>
<evidence type="ECO:0000313" key="10">
    <source>
        <dbReference type="EMBL" id="RXJ65888.1"/>
    </source>
</evidence>
<name>A0A4V1LQU2_9BACT</name>
<dbReference type="GO" id="GO:0006355">
    <property type="term" value="P:regulation of DNA-templated transcription"/>
    <property type="evidence" value="ECO:0007669"/>
    <property type="project" value="InterPro"/>
</dbReference>
<dbReference type="RefSeq" id="WP_128983262.1">
    <property type="nucleotide sequence ID" value="NZ_PDKJ01000019.1"/>
</dbReference>
<protein>
    <submittedName>
        <fullName evidence="10">DNA-binding response regulator</fullName>
    </submittedName>
</protein>
<dbReference type="PANTHER" id="PTHR48111">
    <property type="entry name" value="REGULATOR OF RPOS"/>
    <property type="match status" value="1"/>
</dbReference>
<dbReference type="CDD" id="cd00383">
    <property type="entry name" value="trans_reg_C"/>
    <property type="match status" value="1"/>
</dbReference>
<dbReference type="PROSITE" id="PS51755">
    <property type="entry name" value="OMPR_PHOB"/>
    <property type="match status" value="1"/>
</dbReference>
<accession>A0A4V1LQU2</accession>
<gene>
    <name evidence="10" type="ORF">CRV08_14180</name>
</gene>
<reference evidence="10 11" key="1">
    <citation type="submission" date="2017-10" db="EMBL/GenBank/DDBJ databases">
        <title>Genomics of the genus Arcobacter.</title>
        <authorList>
            <person name="Perez-Cataluna A."/>
            <person name="Figueras M.J."/>
        </authorList>
    </citation>
    <scope>NUCLEOTIDE SEQUENCE [LARGE SCALE GENOMIC DNA]</scope>
    <source>
        <strain evidence="10 11">CECT 8993</strain>
    </source>
</reference>
<dbReference type="InterPro" id="IPR011006">
    <property type="entry name" value="CheY-like_superfamily"/>
</dbReference>
<evidence type="ECO:0000256" key="4">
    <source>
        <dbReference type="ARBA" id="ARBA00023125"/>
    </source>
</evidence>
<dbReference type="PANTHER" id="PTHR48111:SF1">
    <property type="entry name" value="TWO-COMPONENT RESPONSE REGULATOR ORR33"/>
    <property type="match status" value="1"/>
</dbReference>
<keyword evidence="3" id="KW-0805">Transcription regulation</keyword>
<comment type="caution">
    <text evidence="10">The sequence shown here is derived from an EMBL/GenBank/DDBJ whole genome shotgun (WGS) entry which is preliminary data.</text>
</comment>
<dbReference type="SUPFAM" id="SSF52172">
    <property type="entry name" value="CheY-like"/>
    <property type="match status" value="1"/>
</dbReference>
<evidence type="ECO:0000313" key="11">
    <source>
        <dbReference type="Proteomes" id="UP000290172"/>
    </source>
</evidence>
<dbReference type="SMART" id="SM00862">
    <property type="entry name" value="Trans_reg_C"/>
    <property type="match status" value="1"/>
</dbReference>
<dbReference type="GO" id="GO:0000156">
    <property type="term" value="F:phosphorelay response regulator activity"/>
    <property type="evidence" value="ECO:0007669"/>
    <property type="project" value="TreeGrafter"/>
</dbReference>
<dbReference type="AlphaFoldDB" id="A0A4V1LQU2"/>
<dbReference type="GO" id="GO:0005829">
    <property type="term" value="C:cytosol"/>
    <property type="evidence" value="ECO:0007669"/>
    <property type="project" value="TreeGrafter"/>
</dbReference>
<keyword evidence="2" id="KW-0902">Two-component regulatory system</keyword>
<keyword evidence="4 7" id="KW-0238">DNA-binding</keyword>
<dbReference type="Proteomes" id="UP000290172">
    <property type="component" value="Unassembled WGS sequence"/>
</dbReference>
<feature type="domain" description="Response regulatory" evidence="8">
    <location>
        <begin position="5"/>
        <end position="120"/>
    </location>
</feature>
<evidence type="ECO:0000259" key="8">
    <source>
        <dbReference type="PROSITE" id="PS50110"/>
    </source>
</evidence>
<evidence type="ECO:0000256" key="6">
    <source>
        <dbReference type="PROSITE-ProRule" id="PRU00169"/>
    </source>
</evidence>
<dbReference type="EMBL" id="PDKJ01000019">
    <property type="protein sequence ID" value="RXJ65888.1"/>
    <property type="molecule type" value="Genomic_DNA"/>
</dbReference>
<dbReference type="Pfam" id="PF00072">
    <property type="entry name" value="Response_reg"/>
    <property type="match status" value="1"/>
</dbReference>
<evidence type="ECO:0000256" key="3">
    <source>
        <dbReference type="ARBA" id="ARBA00023015"/>
    </source>
</evidence>
<keyword evidence="1 6" id="KW-0597">Phosphoprotein</keyword>
<proteinExistence type="predicted"/>
<evidence type="ECO:0000256" key="7">
    <source>
        <dbReference type="PROSITE-ProRule" id="PRU01091"/>
    </source>
</evidence>
<feature type="domain" description="OmpR/PhoB-type" evidence="9">
    <location>
        <begin position="133"/>
        <end position="227"/>
    </location>
</feature>
<dbReference type="InterPro" id="IPR036388">
    <property type="entry name" value="WH-like_DNA-bd_sf"/>
</dbReference>
<dbReference type="GO" id="GO:0000976">
    <property type="term" value="F:transcription cis-regulatory region binding"/>
    <property type="evidence" value="ECO:0007669"/>
    <property type="project" value="TreeGrafter"/>
</dbReference>
<dbReference type="SMART" id="SM00448">
    <property type="entry name" value="REC"/>
    <property type="match status" value="1"/>
</dbReference>
<dbReference type="Pfam" id="PF00486">
    <property type="entry name" value="Trans_reg_C"/>
    <property type="match status" value="1"/>
</dbReference>